<keyword evidence="1" id="KW-0175">Coiled coil</keyword>
<feature type="coiled-coil region" evidence="1">
    <location>
        <begin position="3"/>
        <end position="57"/>
    </location>
</feature>
<gene>
    <name evidence="2" type="ORF">DERYTH_LOCUS27521</name>
</gene>
<reference evidence="2" key="1">
    <citation type="submission" date="2021-06" db="EMBL/GenBank/DDBJ databases">
        <authorList>
            <person name="Kallberg Y."/>
            <person name="Tangrot J."/>
            <person name="Rosling A."/>
        </authorList>
    </citation>
    <scope>NUCLEOTIDE SEQUENCE</scope>
    <source>
        <strain evidence="2">MA453B</strain>
    </source>
</reference>
<dbReference type="Proteomes" id="UP000789405">
    <property type="component" value="Unassembled WGS sequence"/>
</dbReference>
<evidence type="ECO:0000256" key="1">
    <source>
        <dbReference type="SAM" id="Coils"/>
    </source>
</evidence>
<dbReference type="PROSITE" id="PS51311">
    <property type="entry name" value="SCGB"/>
    <property type="match status" value="1"/>
</dbReference>
<feature type="non-terminal residue" evidence="2">
    <location>
        <position position="1"/>
    </location>
</feature>
<dbReference type="InterPro" id="IPR016126">
    <property type="entry name" value="Secretoglobin"/>
</dbReference>
<sequence>LIANNTEELAEELKRQINEEKSSKNLENIKKNVDKLKETTRKKLTKLNTKLVQEEKKKYNNIEKIIKECKDPVLLNSEMFNEIYRLIESIDKKIIGHE</sequence>
<proteinExistence type="predicted"/>
<protein>
    <submittedName>
        <fullName evidence="2">10005_t:CDS:1</fullName>
    </submittedName>
</protein>
<keyword evidence="3" id="KW-1185">Reference proteome</keyword>
<name>A0A9N9KDI8_9GLOM</name>
<evidence type="ECO:0000313" key="2">
    <source>
        <dbReference type="EMBL" id="CAG8823550.1"/>
    </source>
</evidence>
<feature type="non-terminal residue" evidence="2">
    <location>
        <position position="98"/>
    </location>
</feature>
<accession>A0A9N9KDI8</accession>
<dbReference type="AlphaFoldDB" id="A0A9N9KDI8"/>
<evidence type="ECO:0000313" key="3">
    <source>
        <dbReference type="Proteomes" id="UP000789405"/>
    </source>
</evidence>
<dbReference type="EMBL" id="CAJVPY010063596">
    <property type="protein sequence ID" value="CAG8823550.1"/>
    <property type="molecule type" value="Genomic_DNA"/>
</dbReference>
<comment type="caution">
    <text evidence="2">The sequence shown here is derived from an EMBL/GenBank/DDBJ whole genome shotgun (WGS) entry which is preliminary data.</text>
</comment>
<organism evidence="2 3">
    <name type="scientific">Dentiscutata erythropus</name>
    <dbReference type="NCBI Taxonomy" id="1348616"/>
    <lineage>
        <taxon>Eukaryota</taxon>
        <taxon>Fungi</taxon>
        <taxon>Fungi incertae sedis</taxon>
        <taxon>Mucoromycota</taxon>
        <taxon>Glomeromycotina</taxon>
        <taxon>Glomeromycetes</taxon>
        <taxon>Diversisporales</taxon>
        <taxon>Gigasporaceae</taxon>
        <taxon>Dentiscutata</taxon>
    </lineage>
</organism>